<comment type="caution">
    <text evidence="2">The sequence shown here is derived from an EMBL/GenBank/DDBJ whole genome shotgun (WGS) entry which is preliminary data.</text>
</comment>
<feature type="chain" id="PRO_5042106692" evidence="1">
    <location>
        <begin position="18"/>
        <end position="135"/>
    </location>
</feature>
<evidence type="ECO:0000313" key="3">
    <source>
        <dbReference type="Proteomes" id="UP001221413"/>
    </source>
</evidence>
<keyword evidence="3" id="KW-1185">Reference proteome</keyword>
<dbReference type="Proteomes" id="UP001221413">
    <property type="component" value="Unassembled WGS sequence"/>
</dbReference>
<evidence type="ECO:0000313" key="2">
    <source>
        <dbReference type="EMBL" id="KAJ6261483.1"/>
    </source>
</evidence>
<evidence type="ECO:0000256" key="1">
    <source>
        <dbReference type="SAM" id="SignalP"/>
    </source>
</evidence>
<proteinExistence type="predicted"/>
<protein>
    <submittedName>
        <fullName evidence="2">Uncharacterized protein</fullName>
    </submittedName>
</protein>
<organism evidence="2 3">
    <name type="scientific">Drechslerella dactyloides</name>
    <name type="common">Nematode-trapping fungus</name>
    <name type="synonym">Arthrobotrys dactyloides</name>
    <dbReference type="NCBI Taxonomy" id="74499"/>
    <lineage>
        <taxon>Eukaryota</taxon>
        <taxon>Fungi</taxon>
        <taxon>Dikarya</taxon>
        <taxon>Ascomycota</taxon>
        <taxon>Pezizomycotina</taxon>
        <taxon>Orbiliomycetes</taxon>
        <taxon>Orbiliales</taxon>
        <taxon>Orbiliaceae</taxon>
        <taxon>Drechslerella</taxon>
    </lineage>
</organism>
<feature type="signal peptide" evidence="1">
    <location>
        <begin position="1"/>
        <end position="17"/>
    </location>
</feature>
<dbReference type="EMBL" id="JAQGDS010000004">
    <property type="protein sequence ID" value="KAJ6261483.1"/>
    <property type="molecule type" value="Genomic_DNA"/>
</dbReference>
<reference evidence="2" key="1">
    <citation type="submission" date="2023-01" db="EMBL/GenBank/DDBJ databases">
        <title>The chitinases involved in constricting ring structure development in the nematode-trapping fungus Drechslerella dactyloides.</title>
        <authorList>
            <person name="Wang R."/>
            <person name="Zhang L."/>
            <person name="Tang P."/>
            <person name="Li S."/>
            <person name="Liang L."/>
        </authorList>
    </citation>
    <scope>NUCLEOTIDE SEQUENCE</scope>
    <source>
        <strain evidence="2">YMF1.00031</strain>
    </source>
</reference>
<gene>
    <name evidence="2" type="ORF">Dda_4153</name>
</gene>
<dbReference type="AlphaFoldDB" id="A0AAD6IZ84"/>
<accession>A0AAD6IZ84</accession>
<sequence>MHFTALLLAATVPLLTAAQSLPWTGAVGPVPRFECICQCVDDPATAKTITPELCTKERTVGRMKDLKVLEDGTCALWGLEVQLFPDEVGNGWNSAICGEYEGCKAVGVCNYVTCSGLTKTEWKAPAIPHNGNEEN</sequence>
<name>A0AAD6IZ84_DREDA</name>
<keyword evidence="1" id="KW-0732">Signal</keyword>